<evidence type="ECO:0000313" key="1">
    <source>
        <dbReference type="EMBL" id="KAF6203322.1"/>
    </source>
</evidence>
<dbReference type="AlphaFoldDB" id="A0A8S9X2W5"/>
<accession>A0A8S9X2W5</accession>
<proteinExistence type="predicted"/>
<dbReference type="Proteomes" id="UP000466442">
    <property type="component" value="Unassembled WGS sequence"/>
</dbReference>
<comment type="caution">
    <text evidence="1">The sequence shown here is derived from an EMBL/GenBank/DDBJ whole genome shotgun (WGS) entry which is preliminary data.</text>
</comment>
<name>A0A8S9X2W5_APOLU</name>
<keyword evidence="2" id="KW-1185">Reference proteome</keyword>
<gene>
    <name evidence="1" type="ORF">GE061_003740</name>
</gene>
<organism evidence="1 2">
    <name type="scientific">Apolygus lucorum</name>
    <name type="common">Small green plant bug</name>
    <name type="synonym">Lygocoris lucorum</name>
    <dbReference type="NCBI Taxonomy" id="248454"/>
    <lineage>
        <taxon>Eukaryota</taxon>
        <taxon>Metazoa</taxon>
        <taxon>Ecdysozoa</taxon>
        <taxon>Arthropoda</taxon>
        <taxon>Hexapoda</taxon>
        <taxon>Insecta</taxon>
        <taxon>Pterygota</taxon>
        <taxon>Neoptera</taxon>
        <taxon>Paraneoptera</taxon>
        <taxon>Hemiptera</taxon>
        <taxon>Heteroptera</taxon>
        <taxon>Panheteroptera</taxon>
        <taxon>Cimicomorpha</taxon>
        <taxon>Miridae</taxon>
        <taxon>Mirini</taxon>
        <taxon>Apolygus</taxon>
    </lineage>
</organism>
<reference evidence="1" key="1">
    <citation type="journal article" date="2021" name="Mol. Ecol. Resour.">
        <title>Apolygus lucorum genome provides insights into omnivorousness and mesophyll feeding.</title>
        <authorList>
            <person name="Liu Y."/>
            <person name="Liu H."/>
            <person name="Wang H."/>
            <person name="Huang T."/>
            <person name="Liu B."/>
            <person name="Yang B."/>
            <person name="Yin L."/>
            <person name="Li B."/>
            <person name="Zhang Y."/>
            <person name="Zhang S."/>
            <person name="Jiang F."/>
            <person name="Zhang X."/>
            <person name="Ren Y."/>
            <person name="Wang B."/>
            <person name="Wang S."/>
            <person name="Lu Y."/>
            <person name="Wu K."/>
            <person name="Fan W."/>
            <person name="Wang G."/>
        </authorList>
    </citation>
    <scope>NUCLEOTIDE SEQUENCE</scope>
    <source>
        <strain evidence="1">12Hb</strain>
    </source>
</reference>
<evidence type="ECO:0000313" key="2">
    <source>
        <dbReference type="Proteomes" id="UP000466442"/>
    </source>
</evidence>
<protein>
    <submittedName>
        <fullName evidence="1">Uncharacterized protein</fullName>
    </submittedName>
</protein>
<dbReference type="EMBL" id="WIXP02000011">
    <property type="protein sequence ID" value="KAF6203322.1"/>
    <property type="molecule type" value="Genomic_DNA"/>
</dbReference>
<sequence>MQLDVFSIWHCIVDTDQPYLIQGWDTMVPDWIRFLSQYNARLTIRALGIHEPSPSILIWRQSLYFLPSHSNTSRSLPNGLVSKKLCFPRFLLSGSSPRNSMLSPLSSQWLVSKKLYGFPAFFSVARLQETLCFPRFLLSGSSPRNSMLSPPSSQWLVSKKLYAFPAFVHPGGSSGSVSMASSLQSS</sequence>